<accession>A0ABN2WWZ7</accession>
<protein>
    <submittedName>
        <fullName evidence="2">Uncharacterized protein</fullName>
    </submittedName>
</protein>
<evidence type="ECO:0000313" key="3">
    <source>
        <dbReference type="Proteomes" id="UP001500984"/>
    </source>
</evidence>
<proteinExistence type="predicted"/>
<dbReference type="EMBL" id="BAAAPZ010000008">
    <property type="protein sequence ID" value="GAA2099060.1"/>
    <property type="molecule type" value="Genomic_DNA"/>
</dbReference>
<feature type="region of interest" description="Disordered" evidence="1">
    <location>
        <begin position="48"/>
        <end position="97"/>
    </location>
</feature>
<reference evidence="2 3" key="1">
    <citation type="journal article" date="2019" name="Int. J. Syst. Evol. Microbiol.">
        <title>The Global Catalogue of Microorganisms (GCM) 10K type strain sequencing project: providing services to taxonomists for standard genome sequencing and annotation.</title>
        <authorList>
            <consortium name="The Broad Institute Genomics Platform"/>
            <consortium name="The Broad Institute Genome Sequencing Center for Infectious Disease"/>
            <person name="Wu L."/>
            <person name="Ma J."/>
        </authorList>
    </citation>
    <scope>NUCLEOTIDE SEQUENCE [LARGE SCALE GENOMIC DNA]</scope>
    <source>
        <strain evidence="2 3">JCM 15900</strain>
    </source>
</reference>
<sequence>MGPPPAMCENSATKVATSAAAEPRANRLRTSEVLSRISVIVACPPGGAQAVRHANSPRSLGGRGEAGTCRPDSPPGCRLARTRGSGPTRGSACTGAS</sequence>
<feature type="region of interest" description="Disordered" evidence="1">
    <location>
        <begin position="1"/>
        <end position="25"/>
    </location>
</feature>
<name>A0ABN2WWZ7_9MICO</name>
<keyword evidence="3" id="KW-1185">Reference proteome</keyword>
<comment type="caution">
    <text evidence="2">The sequence shown here is derived from an EMBL/GenBank/DDBJ whole genome shotgun (WGS) entry which is preliminary data.</text>
</comment>
<organism evidence="2 3">
    <name type="scientific">Brevibacterium salitolerans</name>
    <dbReference type="NCBI Taxonomy" id="1403566"/>
    <lineage>
        <taxon>Bacteria</taxon>
        <taxon>Bacillati</taxon>
        <taxon>Actinomycetota</taxon>
        <taxon>Actinomycetes</taxon>
        <taxon>Micrococcales</taxon>
        <taxon>Brevibacteriaceae</taxon>
        <taxon>Brevibacterium</taxon>
    </lineage>
</organism>
<evidence type="ECO:0000256" key="1">
    <source>
        <dbReference type="SAM" id="MobiDB-lite"/>
    </source>
</evidence>
<gene>
    <name evidence="2" type="ORF">GCM10009823_20710</name>
</gene>
<evidence type="ECO:0000313" key="2">
    <source>
        <dbReference type="EMBL" id="GAA2099060.1"/>
    </source>
</evidence>
<dbReference type="Proteomes" id="UP001500984">
    <property type="component" value="Unassembled WGS sequence"/>
</dbReference>